<dbReference type="Proteomes" id="UP000177362">
    <property type="component" value="Unassembled WGS sequence"/>
</dbReference>
<reference evidence="3 4" key="1">
    <citation type="journal article" date="2016" name="Nat. Commun.">
        <title>Thousands of microbial genomes shed light on interconnected biogeochemical processes in an aquifer system.</title>
        <authorList>
            <person name="Anantharaman K."/>
            <person name="Brown C.T."/>
            <person name="Hug L.A."/>
            <person name="Sharon I."/>
            <person name="Castelle C.J."/>
            <person name="Probst A.J."/>
            <person name="Thomas B.C."/>
            <person name="Singh A."/>
            <person name="Wilkins M.J."/>
            <person name="Karaoz U."/>
            <person name="Brodie E.L."/>
            <person name="Williams K.H."/>
            <person name="Hubbard S.S."/>
            <person name="Banfield J.F."/>
        </authorList>
    </citation>
    <scope>NUCLEOTIDE SEQUENCE [LARGE SCALE GENOMIC DNA]</scope>
</reference>
<proteinExistence type="predicted"/>
<feature type="transmembrane region" description="Helical" evidence="2">
    <location>
        <begin position="50"/>
        <end position="69"/>
    </location>
</feature>
<dbReference type="AlphaFoldDB" id="A0A1G2KRW3"/>
<keyword evidence="2" id="KW-0472">Membrane</keyword>
<gene>
    <name evidence="3" type="ORF">A3C11_03295</name>
</gene>
<evidence type="ECO:0000313" key="4">
    <source>
        <dbReference type="Proteomes" id="UP000177362"/>
    </source>
</evidence>
<keyword evidence="2" id="KW-0812">Transmembrane</keyword>
<name>A0A1G2KRW3_9BACT</name>
<feature type="region of interest" description="Disordered" evidence="1">
    <location>
        <begin position="249"/>
        <end position="282"/>
    </location>
</feature>
<keyword evidence="2" id="KW-1133">Transmembrane helix</keyword>
<feature type="compositionally biased region" description="Pro residues" evidence="1">
    <location>
        <begin position="250"/>
        <end position="265"/>
    </location>
</feature>
<sequence>MEMELNGPLALYVLGMLCLAIGHYIEHYGDANTAPPKPPSTKERGPRRKLSATVLSLLTAVILWILLVAPPQNVGAEDIAVGQSIGIVPTVFADINLGTGVPQFSIGLQVIMDSPIAMQRRITLLIPKRPGVDEDITSYLKGLSVVRSSIIQANKQKLDKRHTMNFDLAPISGLPLSCRGIGIEFRTTAPGRAIVNVQFDQEHLTKLEKVGIAILYLLFESEIQAGDDQAHSITVRPIALKSISKLIPAMPEPEPVPAEPRPTPKPLEEPKPRRLLPGVPVA</sequence>
<accession>A0A1G2KRW3</accession>
<organism evidence="3 4">
    <name type="scientific">Candidatus Sungbacteria bacterium RIFCSPHIGHO2_02_FULL_49_12</name>
    <dbReference type="NCBI Taxonomy" id="1802271"/>
    <lineage>
        <taxon>Bacteria</taxon>
        <taxon>Candidatus Sungiibacteriota</taxon>
    </lineage>
</organism>
<dbReference type="EMBL" id="MHQJ01000023">
    <property type="protein sequence ID" value="OHA01149.1"/>
    <property type="molecule type" value="Genomic_DNA"/>
</dbReference>
<protein>
    <submittedName>
        <fullName evidence="3">Uncharacterized protein</fullName>
    </submittedName>
</protein>
<evidence type="ECO:0000313" key="3">
    <source>
        <dbReference type="EMBL" id="OHA01149.1"/>
    </source>
</evidence>
<evidence type="ECO:0000256" key="1">
    <source>
        <dbReference type="SAM" id="MobiDB-lite"/>
    </source>
</evidence>
<evidence type="ECO:0000256" key="2">
    <source>
        <dbReference type="SAM" id="Phobius"/>
    </source>
</evidence>
<comment type="caution">
    <text evidence="3">The sequence shown here is derived from an EMBL/GenBank/DDBJ whole genome shotgun (WGS) entry which is preliminary data.</text>
</comment>
<feature type="transmembrane region" description="Helical" evidence="2">
    <location>
        <begin position="12"/>
        <end position="29"/>
    </location>
</feature>